<dbReference type="OrthoDB" id="8481455at2"/>
<evidence type="ECO:0000313" key="1">
    <source>
        <dbReference type="EMBL" id="AVQ00275.1"/>
    </source>
</evidence>
<dbReference type="EMBL" id="CP027861">
    <property type="protein sequence ID" value="AVQ00275.1"/>
    <property type="molecule type" value="Genomic_DNA"/>
</dbReference>
<accession>A0A2P1PZN5</accession>
<evidence type="ECO:0000313" key="2">
    <source>
        <dbReference type="Proteomes" id="UP000241074"/>
    </source>
</evidence>
<keyword evidence="2" id="KW-1185">Reference proteome</keyword>
<reference evidence="1 2" key="1">
    <citation type="submission" date="2018-03" db="EMBL/GenBank/DDBJ databases">
        <title>Ahniella affigens gen. nov., sp. nov., a gammaproteobacterium isolated from sandy soil near a stream.</title>
        <authorList>
            <person name="Ko Y."/>
            <person name="Kim J.-H."/>
        </authorList>
    </citation>
    <scope>NUCLEOTIDE SEQUENCE [LARGE SCALE GENOMIC DNA]</scope>
    <source>
        <strain evidence="1 2">D13</strain>
        <plasmid evidence="2">Plasmid unnamed</plasmid>
    </source>
</reference>
<name>A0A2P1PZN5_9GAMM</name>
<geneLocation type="plasmid" evidence="1">
    <name>unnamed</name>
</geneLocation>
<dbReference type="RefSeq" id="WP_106894193.1">
    <property type="nucleotide sequence ID" value="NZ_CP027861.1"/>
</dbReference>
<dbReference type="AlphaFoldDB" id="A0A2P1PZN5"/>
<proteinExistence type="predicted"/>
<organism evidence="1 2">
    <name type="scientific">Ahniella affigens</name>
    <dbReference type="NCBI Taxonomy" id="2021234"/>
    <lineage>
        <taxon>Bacteria</taxon>
        <taxon>Pseudomonadati</taxon>
        <taxon>Pseudomonadota</taxon>
        <taxon>Gammaproteobacteria</taxon>
        <taxon>Lysobacterales</taxon>
        <taxon>Rhodanobacteraceae</taxon>
        <taxon>Ahniella</taxon>
    </lineage>
</organism>
<protein>
    <submittedName>
        <fullName evidence="1">Uncharacterized protein</fullName>
    </submittedName>
</protein>
<dbReference type="KEGG" id="xba:C7S18_23550"/>
<dbReference type="Proteomes" id="UP000241074">
    <property type="component" value="Plasmid unnamed"/>
</dbReference>
<sequence>MTPITLVRAGDRPLAFNGTKIASSETFRDQGPNESRHWTLTLYKTEAGKYVLAAAFRTRWRGEEPGDLAWHADTASELVAHLKQQDPLQYATGLLALQSRSSPATPSLTDPRAVALLNAWAVAVSDLLSQFPEEIP</sequence>
<keyword evidence="1" id="KW-0614">Plasmid</keyword>
<gene>
    <name evidence="1" type="ORF">C7S18_23550</name>
</gene>
<reference evidence="1 2" key="2">
    <citation type="submission" date="2018-03" db="EMBL/GenBank/DDBJ databases">
        <authorList>
            <person name="Keele B.F."/>
        </authorList>
    </citation>
    <scope>NUCLEOTIDE SEQUENCE [LARGE SCALE GENOMIC DNA]</scope>
    <source>
        <strain evidence="1 2">D13</strain>
        <plasmid evidence="2">Plasmid unnamed</plasmid>
    </source>
</reference>